<dbReference type="EMBL" id="CAJVPL010004242">
    <property type="protein sequence ID" value="CAG8645069.1"/>
    <property type="molecule type" value="Genomic_DNA"/>
</dbReference>
<dbReference type="AlphaFoldDB" id="A0A9N9H303"/>
<accession>A0A9N9H303</accession>
<protein>
    <submittedName>
        <fullName evidence="2">1839_t:CDS:1</fullName>
    </submittedName>
</protein>
<reference evidence="2" key="1">
    <citation type="submission" date="2021-06" db="EMBL/GenBank/DDBJ databases">
        <authorList>
            <person name="Kallberg Y."/>
            <person name="Tangrot J."/>
            <person name="Rosling A."/>
        </authorList>
    </citation>
    <scope>NUCLEOTIDE SEQUENCE</scope>
    <source>
        <strain evidence="2">MT106</strain>
    </source>
</reference>
<dbReference type="Proteomes" id="UP000789831">
    <property type="component" value="Unassembled WGS sequence"/>
</dbReference>
<organism evidence="2 3">
    <name type="scientific">Ambispora gerdemannii</name>
    <dbReference type="NCBI Taxonomy" id="144530"/>
    <lineage>
        <taxon>Eukaryota</taxon>
        <taxon>Fungi</taxon>
        <taxon>Fungi incertae sedis</taxon>
        <taxon>Mucoromycota</taxon>
        <taxon>Glomeromycotina</taxon>
        <taxon>Glomeromycetes</taxon>
        <taxon>Archaeosporales</taxon>
        <taxon>Ambisporaceae</taxon>
        <taxon>Ambispora</taxon>
    </lineage>
</organism>
<sequence length="141" mass="15698">ITDIRAEAREKIVSVDLMVEYIPREGHSGSLHVSIGRLVDEIILSSVVGMIDAPLLHITALISWHRSTQELLRREEVSASSSLPVKSQLSTPSPIEDHSDKEEDITPNCLPELEHILTRSESKTSVTSLPRELSMTIQLRP</sequence>
<evidence type="ECO:0000256" key="1">
    <source>
        <dbReference type="SAM" id="MobiDB-lite"/>
    </source>
</evidence>
<feature type="region of interest" description="Disordered" evidence="1">
    <location>
        <begin position="75"/>
        <end position="107"/>
    </location>
</feature>
<feature type="compositionally biased region" description="Polar residues" evidence="1">
    <location>
        <begin position="78"/>
        <end position="93"/>
    </location>
</feature>
<comment type="caution">
    <text evidence="2">The sequence shown here is derived from an EMBL/GenBank/DDBJ whole genome shotgun (WGS) entry which is preliminary data.</text>
</comment>
<gene>
    <name evidence="2" type="ORF">AGERDE_LOCUS11157</name>
</gene>
<name>A0A9N9H303_9GLOM</name>
<feature type="non-terminal residue" evidence="2">
    <location>
        <position position="141"/>
    </location>
</feature>
<keyword evidence="3" id="KW-1185">Reference proteome</keyword>
<evidence type="ECO:0000313" key="2">
    <source>
        <dbReference type="EMBL" id="CAG8645069.1"/>
    </source>
</evidence>
<proteinExistence type="predicted"/>
<evidence type="ECO:0000313" key="3">
    <source>
        <dbReference type="Proteomes" id="UP000789831"/>
    </source>
</evidence>